<dbReference type="SMR" id="A0A1Y1VP80"/>
<dbReference type="InterPro" id="IPR018208">
    <property type="entry name" value="GH11_AS_1"/>
</dbReference>
<evidence type="ECO:0000259" key="13">
    <source>
        <dbReference type="PROSITE" id="PS51761"/>
    </source>
</evidence>
<dbReference type="PROSITE" id="PS00776">
    <property type="entry name" value="GH11_1"/>
    <property type="match status" value="1"/>
</dbReference>
<dbReference type="PRINTS" id="PR00911">
    <property type="entry name" value="GLHYDRLASE11"/>
</dbReference>
<feature type="domain" description="GH11" evidence="13">
    <location>
        <begin position="36"/>
        <end position="237"/>
    </location>
</feature>
<comment type="caution">
    <text evidence="14">The sequence shown here is derived from an EMBL/GenBank/DDBJ whole genome shotgun (WGS) entry which is preliminary data.</text>
</comment>
<evidence type="ECO:0000256" key="12">
    <source>
        <dbReference type="SAM" id="SignalP"/>
    </source>
</evidence>
<comment type="caution">
    <text evidence="10">Lacks conserved residue(s) required for the propagation of feature annotation.</text>
</comment>
<sequence>MKYSKIVELIFTLSSVFAVEAQSFCSNAKHSGESVKVTSNKVGSIGDIGYELWADSGNNSATFYSDGSLSCSFQNAKDYLCRSGLSFDSTKTHDQIGHMYADFKLVKQNIQNVDYSYVGVYGWSRDPLVEYYVVDNWLSQWRPGDWVGNKKHGDFTIDGAQYTVYENTRYGPSIDGDTQFKQFFSIRQQARDCGTIDITAHFQQWEKLGMKLGKMHEAKVLGEAGSTGSGTTGTADFPYAKVYIEGANNN</sequence>
<organism evidence="14 15">
    <name type="scientific">Piromyces finnis</name>
    <dbReference type="NCBI Taxonomy" id="1754191"/>
    <lineage>
        <taxon>Eukaryota</taxon>
        <taxon>Fungi</taxon>
        <taxon>Fungi incertae sedis</taxon>
        <taxon>Chytridiomycota</taxon>
        <taxon>Chytridiomycota incertae sedis</taxon>
        <taxon>Neocallimastigomycetes</taxon>
        <taxon>Neocallimastigales</taxon>
        <taxon>Neocallimastigaceae</taxon>
        <taxon>Piromyces</taxon>
    </lineage>
</organism>
<dbReference type="PROSITE" id="PS51761">
    <property type="entry name" value="GH11_3"/>
    <property type="match status" value="1"/>
</dbReference>
<evidence type="ECO:0000256" key="2">
    <source>
        <dbReference type="ARBA" id="ARBA00004851"/>
    </source>
</evidence>
<dbReference type="EC" id="3.2.1.8" evidence="3 11"/>
<keyword evidence="6 11" id="KW-0378">Hydrolase</keyword>
<evidence type="ECO:0000256" key="7">
    <source>
        <dbReference type="ARBA" id="ARBA00023277"/>
    </source>
</evidence>
<evidence type="ECO:0000256" key="10">
    <source>
        <dbReference type="PROSITE-ProRule" id="PRU01097"/>
    </source>
</evidence>
<feature type="non-terminal residue" evidence="14">
    <location>
        <position position="250"/>
    </location>
</feature>
<feature type="signal peptide" evidence="12">
    <location>
        <begin position="1"/>
        <end position="21"/>
    </location>
</feature>
<keyword evidence="15" id="KW-1185">Reference proteome</keyword>
<dbReference type="UniPathway" id="UPA00114"/>
<evidence type="ECO:0000256" key="4">
    <source>
        <dbReference type="ARBA" id="ARBA00022651"/>
    </source>
</evidence>
<dbReference type="EMBL" id="MCFH01000001">
    <property type="protein sequence ID" value="ORX61204.1"/>
    <property type="molecule type" value="Genomic_DNA"/>
</dbReference>
<dbReference type="Proteomes" id="UP000193719">
    <property type="component" value="Unassembled WGS sequence"/>
</dbReference>
<dbReference type="AlphaFoldDB" id="A0A1Y1VP80"/>
<evidence type="ECO:0000256" key="9">
    <source>
        <dbReference type="ARBA" id="ARBA00023326"/>
    </source>
</evidence>
<dbReference type="InterPro" id="IPR013319">
    <property type="entry name" value="GH11/12"/>
</dbReference>
<dbReference type="InterPro" id="IPR033123">
    <property type="entry name" value="GH11_dom"/>
</dbReference>
<dbReference type="Gene3D" id="2.60.120.180">
    <property type="match status" value="1"/>
</dbReference>
<evidence type="ECO:0000256" key="5">
    <source>
        <dbReference type="ARBA" id="ARBA00022729"/>
    </source>
</evidence>
<keyword evidence="8 11" id="KW-0326">Glycosidase</keyword>
<reference evidence="14 15" key="1">
    <citation type="submission" date="2016-08" db="EMBL/GenBank/DDBJ databases">
        <title>Genomes of anaerobic fungi encode conserved fungal cellulosomes for biomass hydrolysis.</title>
        <authorList>
            <consortium name="DOE Joint Genome Institute"/>
            <person name="Haitjema C.H."/>
            <person name="Gilmore S.P."/>
            <person name="Henske J.K."/>
            <person name="Solomon K.V."/>
            <person name="De Groot R."/>
            <person name="Kuo A."/>
            <person name="Mondo S.J."/>
            <person name="Salamov A.A."/>
            <person name="Labutti K."/>
            <person name="Zhao Z."/>
            <person name="Chiniquy J."/>
            <person name="Barry K."/>
            <person name="Brewer H.M."/>
            <person name="Purvine S.O."/>
            <person name="Wright A.T."/>
            <person name="Boxma B."/>
            <person name="Van Alen T."/>
            <person name="Hackstein J.H."/>
            <person name="Baker S.E."/>
            <person name="Grigoriev I.V."/>
            <person name="O'Malley M.A."/>
        </authorList>
    </citation>
    <scope>NUCLEOTIDE SEQUENCE [LARGE SCALE GENOMIC DNA]</scope>
    <source>
        <strain evidence="15">finn</strain>
    </source>
</reference>
<dbReference type="InterPro" id="IPR001137">
    <property type="entry name" value="Glyco_hydro_11"/>
</dbReference>
<evidence type="ECO:0000256" key="8">
    <source>
        <dbReference type="ARBA" id="ARBA00023295"/>
    </source>
</evidence>
<keyword evidence="4 11" id="KW-0858">Xylan degradation</keyword>
<dbReference type="GO" id="GO:0045493">
    <property type="term" value="P:xylan catabolic process"/>
    <property type="evidence" value="ECO:0007669"/>
    <property type="project" value="UniProtKB-UniPathway"/>
</dbReference>
<dbReference type="STRING" id="1754191.A0A1Y1VP80"/>
<dbReference type="Pfam" id="PF00457">
    <property type="entry name" value="Glyco_hydro_11"/>
    <property type="match status" value="1"/>
</dbReference>
<comment type="pathway">
    <text evidence="2 11">Glycan degradation; xylan degradation.</text>
</comment>
<dbReference type="PANTHER" id="PTHR46828">
    <property type="entry name" value="ENDO-1,4-BETA-XYLANASE A-RELATED"/>
    <property type="match status" value="1"/>
</dbReference>
<dbReference type="InterPro" id="IPR013320">
    <property type="entry name" value="ConA-like_dom_sf"/>
</dbReference>
<accession>A0A1Y1VP80</accession>
<evidence type="ECO:0000313" key="14">
    <source>
        <dbReference type="EMBL" id="ORX61204.1"/>
    </source>
</evidence>
<evidence type="ECO:0000256" key="6">
    <source>
        <dbReference type="ARBA" id="ARBA00022801"/>
    </source>
</evidence>
<name>A0A1Y1VP80_9FUNG</name>
<keyword evidence="5 12" id="KW-0732">Signal</keyword>
<keyword evidence="7 11" id="KW-0119">Carbohydrate metabolism</keyword>
<keyword evidence="9 11" id="KW-0624">Polysaccharide degradation</keyword>
<dbReference type="PANTHER" id="PTHR46828:SF2">
    <property type="entry name" value="ENDO-1,4-BETA-XYLANASE A-RELATED"/>
    <property type="match status" value="1"/>
</dbReference>
<protein>
    <recommendedName>
        <fullName evidence="3 11">Endo-1,4-beta-xylanase</fullName>
        <ecNumber evidence="3 11">3.2.1.8</ecNumber>
    </recommendedName>
</protein>
<gene>
    <name evidence="14" type="ORF">BCR36DRAFT_272083</name>
</gene>
<evidence type="ECO:0000313" key="15">
    <source>
        <dbReference type="Proteomes" id="UP000193719"/>
    </source>
</evidence>
<comment type="similarity">
    <text evidence="10 11">Belongs to the glycosyl hydrolase 11 (cellulase G) family.</text>
</comment>
<proteinExistence type="inferred from homology"/>
<evidence type="ECO:0000256" key="3">
    <source>
        <dbReference type="ARBA" id="ARBA00012590"/>
    </source>
</evidence>
<dbReference type="GO" id="GO:0031176">
    <property type="term" value="F:endo-1,4-beta-xylanase activity"/>
    <property type="evidence" value="ECO:0007669"/>
    <property type="project" value="UniProtKB-EC"/>
</dbReference>
<dbReference type="SUPFAM" id="SSF49899">
    <property type="entry name" value="Concanavalin A-like lectins/glucanases"/>
    <property type="match status" value="1"/>
</dbReference>
<evidence type="ECO:0000256" key="11">
    <source>
        <dbReference type="RuleBase" id="RU362015"/>
    </source>
</evidence>
<reference evidence="14 15" key="2">
    <citation type="submission" date="2016-08" db="EMBL/GenBank/DDBJ databases">
        <title>Pervasive Adenine N6-methylation of Active Genes in Fungi.</title>
        <authorList>
            <consortium name="DOE Joint Genome Institute"/>
            <person name="Mondo S.J."/>
            <person name="Dannebaum R.O."/>
            <person name="Kuo R.C."/>
            <person name="Labutti K."/>
            <person name="Haridas S."/>
            <person name="Kuo A."/>
            <person name="Salamov A."/>
            <person name="Ahrendt S.R."/>
            <person name="Lipzen A."/>
            <person name="Sullivan W."/>
            <person name="Andreopoulos W.B."/>
            <person name="Clum A."/>
            <person name="Lindquist E."/>
            <person name="Daum C."/>
            <person name="Ramamoorthy G.K."/>
            <person name="Gryganskyi A."/>
            <person name="Culley D."/>
            <person name="Magnuson J.K."/>
            <person name="James T.Y."/>
            <person name="O'Malley M.A."/>
            <person name="Stajich J.E."/>
            <person name="Spatafora J.W."/>
            <person name="Visel A."/>
            <person name="Grigoriev I.V."/>
        </authorList>
    </citation>
    <scope>NUCLEOTIDE SEQUENCE [LARGE SCALE GENOMIC DNA]</scope>
    <source>
        <strain evidence="15">finn</strain>
    </source>
</reference>
<dbReference type="OrthoDB" id="2134412at2759"/>
<feature type="chain" id="PRO_5012010963" description="Endo-1,4-beta-xylanase" evidence="12">
    <location>
        <begin position="22"/>
        <end position="250"/>
    </location>
</feature>
<evidence type="ECO:0000256" key="1">
    <source>
        <dbReference type="ARBA" id="ARBA00000681"/>
    </source>
</evidence>
<comment type="catalytic activity">
    <reaction evidence="1 11">
        <text>Endohydrolysis of (1-&gt;4)-beta-D-xylosidic linkages in xylans.</text>
        <dbReference type="EC" id="3.2.1.8"/>
    </reaction>
</comment>